<dbReference type="EMBL" id="BGPR01002545">
    <property type="protein sequence ID" value="GBM75224.1"/>
    <property type="molecule type" value="Genomic_DNA"/>
</dbReference>
<evidence type="ECO:0000313" key="2">
    <source>
        <dbReference type="EMBL" id="GBM75224.1"/>
    </source>
</evidence>
<comment type="caution">
    <text evidence="2">The sequence shown here is derived from an EMBL/GenBank/DDBJ whole genome shotgun (WGS) entry which is preliminary data.</text>
</comment>
<keyword evidence="1" id="KW-0175">Coiled coil</keyword>
<accession>A0A4Y2IC44</accession>
<proteinExistence type="predicted"/>
<protein>
    <submittedName>
        <fullName evidence="2">Uncharacterized protein</fullName>
    </submittedName>
</protein>
<dbReference type="AlphaFoldDB" id="A0A4Y2IC44"/>
<gene>
    <name evidence="2" type="ORF">AVEN_73989_1</name>
</gene>
<reference evidence="2 3" key="1">
    <citation type="journal article" date="2019" name="Sci. Rep.">
        <title>Orb-weaving spider Araneus ventricosus genome elucidates the spidroin gene catalogue.</title>
        <authorList>
            <person name="Kono N."/>
            <person name="Nakamura H."/>
            <person name="Ohtoshi R."/>
            <person name="Moran D.A.P."/>
            <person name="Shinohara A."/>
            <person name="Yoshida Y."/>
            <person name="Fujiwara M."/>
            <person name="Mori M."/>
            <person name="Tomita M."/>
            <person name="Arakawa K."/>
        </authorList>
    </citation>
    <scope>NUCLEOTIDE SEQUENCE [LARGE SCALE GENOMIC DNA]</scope>
</reference>
<dbReference type="Proteomes" id="UP000499080">
    <property type="component" value="Unassembled WGS sequence"/>
</dbReference>
<feature type="coiled-coil region" evidence="1">
    <location>
        <begin position="30"/>
        <end position="57"/>
    </location>
</feature>
<keyword evidence="3" id="KW-1185">Reference proteome</keyword>
<evidence type="ECO:0000256" key="1">
    <source>
        <dbReference type="SAM" id="Coils"/>
    </source>
</evidence>
<name>A0A4Y2IC44_ARAVE</name>
<evidence type="ECO:0000313" key="3">
    <source>
        <dbReference type="Proteomes" id="UP000499080"/>
    </source>
</evidence>
<dbReference type="OrthoDB" id="10056585at2759"/>
<sequence length="106" mass="12296">MRTEVSNAMQKYMKYLEDQNLLSSQNKKRKSLTFDEIQELKNKKRCLEKDIRALIRSADEFAEKAEKNKALTSICESNTLRRCAKAKKEKLLEITNAIEDLGKKIG</sequence>
<organism evidence="2 3">
    <name type="scientific">Araneus ventricosus</name>
    <name type="common">Orbweaver spider</name>
    <name type="synonym">Epeira ventricosa</name>
    <dbReference type="NCBI Taxonomy" id="182803"/>
    <lineage>
        <taxon>Eukaryota</taxon>
        <taxon>Metazoa</taxon>
        <taxon>Ecdysozoa</taxon>
        <taxon>Arthropoda</taxon>
        <taxon>Chelicerata</taxon>
        <taxon>Arachnida</taxon>
        <taxon>Araneae</taxon>
        <taxon>Araneomorphae</taxon>
        <taxon>Entelegynae</taxon>
        <taxon>Araneoidea</taxon>
        <taxon>Araneidae</taxon>
        <taxon>Araneus</taxon>
    </lineage>
</organism>